<keyword evidence="3" id="KW-1185">Reference proteome</keyword>
<dbReference type="Proteomes" id="UP000265520">
    <property type="component" value="Unassembled WGS sequence"/>
</dbReference>
<protein>
    <submittedName>
        <fullName evidence="2">Uncharacterized protein</fullName>
    </submittedName>
</protein>
<reference evidence="2 3" key="1">
    <citation type="journal article" date="2018" name="Front. Plant Sci.">
        <title>Red Clover (Trifolium pratense) and Zigzag Clover (T. medium) - A Picture of Genomic Similarities and Differences.</title>
        <authorList>
            <person name="Dluhosova J."/>
            <person name="Istvanek J."/>
            <person name="Nedelnik J."/>
            <person name="Repkova J."/>
        </authorList>
    </citation>
    <scope>NUCLEOTIDE SEQUENCE [LARGE SCALE GENOMIC DNA]</scope>
    <source>
        <strain evidence="3">cv. 10/8</strain>
        <tissue evidence="2">Leaf</tissue>
    </source>
</reference>
<sequence>MPNISETHLPLISLAGSTHPPARLHSRAGSDHHHAQTLPGARHPP</sequence>
<organism evidence="2 3">
    <name type="scientific">Trifolium medium</name>
    <dbReference type="NCBI Taxonomy" id="97028"/>
    <lineage>
        <taxon>Eukaryota</taxon>
        <taxon>Viridiplantae</taxon>
        <taxon>Streptophyta</taxon>
        <taxon>Embryophyta</taxon>
        <taxon>Tracheophyta</taxon>
        <taxon>Spermatophyta</taxon>
        <taxon>Magnoliopsida</taxon>
        <taxon>eudicotyledons</taxon>
        <taxon>Gunneridae</taxon>
        <taxon>Pentapetalae</taxon>
        <taxon>rosids</taxon>
        <taxon>fabids</taxon>
        <taxon>Fabales</taxon>
        <taxon>Fabaceae</taxon>
        <taxon>Papilionoideae</taxon>
        <taxon>50 kb inversion clade</taxon>
        <taxon>NPAAA clade</taxon>
        <taxon>Hologalegina</taxon>
        <taxon>IRL clade</taxon>
        <taxon>Trifolieae</taxon>
        <taxon>Trifolium</taxon>
    </lineage>
</organism>
<accession>A0A392SKQ2</accession>
<evidence type="ECO:0000313" key="3">
    <source>
        <dbReference type="Proteomes" id="UP000265520"/>
    </source>
</evidence>
<proteinExistence type="predicted"/>
<dbReference type="AlphaFoldDB" id="A0A392SKQ2"/>
<feature type="non-terminal residue" evidence="2">
    <location>
        <position position="45"/>
    </location>
</feature>
<name>A0A392SKQ2_9FABA</name>
<evidence type="ECO:0000256" key="1">
    <source>
        <dbReference type="SAM" id="MobiDB-lite"/>
    </source>
</evidence>
<evidence type="ECO:0000313" key="2">
    <source>
        <dbReference type="EMBL" id="MCI48446.1"/>
    </source>
</evidence>
<dbReference type="EMBL" id="LXQA010386709">
    <property type="protein sequence ID" value="MCI48446.1"/>
    <property type="molecule type" value="Genomic_DNA"/>
</dbReference>
<comment type="caution">
    <text evidence="2">The sequence shown here is derived from an EMBL/GenBank/DDBJ whole genome shotgun (WGS) entry which is preliminary data.</text>
</comment>
<feature type="region of interest" description="Disordered" evidence="1">
    <location>
        <begin position="1"/>
        <end position="45"/>
    </location>
</feature>